<dbReference type="EMBL" id="HG994365">
    <property type="protein sequence ID" value="CAF2070658.1"/>
    <property type="molecule type" value="Genomic_DNA"/>
</dbReference>
<proteinExistence type="predicted"/>
<name>A0A816RHU6_BRANA</name>
<protein>
    <submittedName>
        <fullName evidence="1">(rape) hypothetical protein</fullName>
    </submittedName>
</protein>
<sequence>MITFLIFCRMRQSHRMKHLPFHCLHRLGLKNFLLIMRLSHRMRPHPIQNQ</sequence>
<accession>A0A816RHU6</accession>
<dbReference type="Proteomes" id="UP001295469">
    <property type="component" value="Chromosome C01"/>
</dbReference>
<dbReference type="AlphaFoldDB" id="A0A816RHU6"/>
<evidence type="ECO:0000313" key="1">
    <source>
        <dbReference type="EMBL" id="CAF2070658.1"/>
    </source>
</evidence>
<organism evidence="1">
    <name type="scientific">Brassica napus</name>
    <name type="common">Rape</name>
    <dbReference type="NCBI Taxonomy" id="3708"/>
    <lineage>
        <taxon>Eukaryota</taxon>
        <taxon>Viridiplantae</taxon>
        <taxon>Streptophyta</taxon>
        <taxon>Embryophyta</taxon>
        <taxon>Tracheophyta</taxon>
        <taxon>Spermatophyta</taxon>
        <taxon>Magnoliopsida</taxon>
        <taxon>eudicotyledons</taxon>
        <taxon>Gunneridae</taxon>
        <taxon>Pentapetalae</taxon>
        <taxon>rosids</taxon>
        <taxon>malvids</taxon>
        <taxon>Brassicales</taxon>
        <taxon>Brassicaceae</taxon>
        <taxon>Brassiceae</taxon>
        <taxon>Brassica</taxon>
    </lineage>
</organism>
<reference evidence="1" key="1">
    <citation type="submission" date="2021-01" db="EMBL/GenBank/DDBJ databases">
        <authorList>
            <consortium name="Genoscope - CEA"/>
            <person name="William W."/>
        </authorList>
    </citation>
    <scope>NUCLEOTIDE SEQUENCE</scope>
</reference>
<gene>
    <name evidence="1" type="ORF">DARMORV10_C01P16820.1</name>
</gene>